<dbReference type="Gene3D" id="3.10.20.870">
    <property type="entry name" value="PFU (PLAA family ubiquitin binding), C-terminal domain"/>
    <property type="match status" value="1"/>
</dbReference>
<dbReference type="GO" id="GO:0043130">
    <property type="term" value="F:ubiquitin binding"/>
    <property type="evidence" value="ECO:0007669"/>
    <property type="project" value="TreeGrafter"/>
</dbReference>
<dbReference type="PANTHER" id="PTHR19849">
    <property type="entry name" value="PHOSPHOLIPASE A-2-ACTIVATING PROTEIN"/>
    <property type="match status" value="1"/>
</dbReference>
<evidence type="ECO:0000256" key="2">
    <source>
        <dbReference type="ARBA" id="ARBA00022574"/>
    </source>
</evidence>
<dbReference type="InterPro" id="IPR038122">
    <property type="entry name" value="PFU_sf"/>
</dbReference>
<evidence type="ECO:0000256" key="3">
    <source>
        <dbReference type="ARBA" id="ARBA00022737"/>
    </source>
</evidence>
<dbReference type="PANTHER" id="PTHR19849:SF0">
    <property type="entry name" value="PHOSPHOLIPASE A-2-ACTIVATING PROTEIN"/>
    <property type="match status" value="1"/>
</dbReference>
<keyword evidence="2" id="KW-0853">WD repeat</keyword>
<dbReference type="InterPro" id="IPR015155">
    <property type="entry name" value="PFU"/>
</dbReference>
<dbReference type="GO" id="GO:0043161">
    <property type="term" value="P:proteasome-mediated ubiquitin-dependent protein catabolic process"/>
    <property type="evidence" value="ECO:0007669"/>
    <property type="project" value="TreeGrafter"/>
</dbReference>
<dbReference type="GO" id="GO:0005634">
    <property type="term" value="C:nucleus"/>
    <property type="evidence" value="ECO:0007669"/>
    <property type="project" value="TreeGrafter"/>
</dbReference>
<evidence type="ECO:0000313" key="6">
    <source>
        <dbReference type="Proteomes" id="UP000765509"/>
    </source>
</evidence>
<dbReference type="EMBL" id="AVOT02075723">
    <property type="protein sequence ID" value="MBW0564365.1"/>
    <property type="molecule type" value="Genomic_DNA"/>
</dbReference>
<reference evidence="5" key="1">
    <citation type="submission" date="2021-03" db="EMBL/GenBank/DDBJ databases">
        <title>Draft genome sequence of rust myrtle Austropuccinia psidii MF-1, a brazilian biotype.</title>
        <authorList>
            <person name="Quecine M.C."/>
            <person name="Pachon D.M.R."/>
            <person name="Bonatelli M.L."/>
            <person name="Correr F.H."/>
            <person name="Franceschini L.M."/>
            <person name="Leite T.F."/>
            <person name="Margarido G.R.A."/>
            <person name="Almeida C.A."/>
            <person name="Ferrarezi J.A."/>
            <person name="Labate C.A."/>
        </authorList>
    </citation>
    <scope>NUCLEOTIDE SEQUENCE</scope>
    <source>
        <strain evidence="5">MF-1</strain>
    </source>
</reference>
<organism evidence="5 6">
    <name type="scientific">Austropuccinia psidii MF-1</name>
    <dbReference type="NCBI Taxonomy" id="1389203"/>
    <lineage>
        <taxon>Eukaryota</taxon>
        <taxon>Fungi</taxon>
        <taxon>Dikarya</taxon>
        <taxon>Basidiomycota</taxon>
        <taxon>Pucciniomycotina</taxon>
        <taxon>Pucciniomycetes</taxon>
        <taxon>Pucciniales</taxon>
        <taxon>Sphaerophragmiaceae</taxon>
        <taxon>Austropuccinia</taxon>
    </lineage>
</organism>
<accession>A0A9Q3PKC2</accession>
<dbReference type="GO" id="GO:0005737">
    <property type="term" value="C:cytoplasm"/>
    <property type="evidence" value="ECO:0007669"/>
    <property type="project" value="TreeGrafter"/>
</dbReference>
<gene>
    <name evidence="5" type="ORF">O181_104080</name>
</gene>
<dbReference type="Proteomes" id="UP000765509">
    <property type="component" value="Unassembled WGS sequence"/>
</dbReference>
<dbReference type="PROSITE" id="PS51394">
    <property type="entry name" value="PFU"/>
    <property type="match status" value="1"/>
</dbReference>
<keyword evidence="6" id="KW-1185">Reference proteome</keyword>
<dbReference type="AlphaFoldDB" id="A0A9Q3PKC2"/>
<evidence type="ECO:0000259" key="4">
    <source>
        <dbReference type="PROSITE" id="PS51394"/>
    </source>
</evidence>
<proteinExistence type="predicted"/>
<evidence type="ECO:0000313" key="5">
    <source>
        <dbReference type="EMBL" id="MBW0564365.1"/>
    </source>
</evidence>
<keyword evidence="3" id="KW-0677">Repeat</keyword>
<feature type="domain" description="PFU" evidence="4">
    <location>
        <begin position="29"/>
        <end position="124"/>
    </location>
</feature>
<dbReference type="GO" id="GO:0010992">
    <property type="term" value="P:ubiquitin recycling"/>
    <property type="evidence" value="ECO:0007669"/>
    <property type="project" value="TreeGrafter"/>
</dbReference>
<dbReference type="Pfam" id="PF09070">
    <property type="entry name" value="PFU"/>
    <property type="match status" value="1"/>
</dbReference>
<dbReference type="OrthoDB" id="10265988at2759"/>
<sequence length="304" mass="33226">MNLLSQKGKKEGEVAMAKNESNGAIEAYQWDGTKGDWSMVGTFVYAIGSSRKKLFEGKEVNYVFDVDIQDGVPPLKLPYNIFENPYTVAQKWLAKHQLPDSYVEKVVQFIDKNTSGVAIGSQSSGADLLAGANSYQPNSSQATNTSSSARFGKAAHRKLWVDTSPQFNMNTKNTKVAVATLLLNLSIIHLESGLDHGLSSRILTIMREGLQVPPTYTNITDASISFPNSNATPTLDLQNPPSTHLFLNNAGCDKFIFACTNHANLVSWVTAIGLASWERSRSFKIYTSVLLALHLPTPQAPSIK</sequence>
<evidence type="ECO:0000256" key="1">
    <source>
        <dbReference type="ARBA" id="ARBA00022490"/>
    </source>
</evidence>
<keyword evidence="1" id="KW-0963">Cytoplasm</keyword>
<name>A0A9Q3PKC2_9BASI</name>
<protein>
    <recommendedName>
        <fullName evidence="4">PFU domain-containing protein</fullName>
    </recommendedName>
</protein>
<comment type="caution">
    <text evidence="5">The sequence shown here is derived from an EMBL/GenBank/DDBJ whole genome shotgun (WGS) entry which is preliminary data.</text>
</comment>